<protein>
    <submittedName>
        <fullName evidence="1">Uncharacterized protein</fullName>
    </submittedName>
</protein>
<dbReference type="HOGENOM" id="CLU_1584195_0_0_7"/>
<reference evidence="1 2" key="1">
    <citation type="journal article" date="2010" name="Stand. Genomic Sci.">
        <title>Complete genome sequence of Haliangium ochraceum type strain (SMP-2).</title>
        <authorList>
            <consortium name="US DOE Joint Genome Institute (JGI-PGF)"/>
            <person name="Ivanova N."/>
            <person name="Daum C."/>
            <person name="Lang E."/>
            <person name="Abt B."/>
            <person name="Kopitz M."/>
            <person name="Saunders E."/>
            <person name="Lapidus A."/>
            <person name="Lucas S."/>
            <person name="Glavina Del Rio T."/>
            <person name="Nolan M."/>
            <person name="Tice H."/>
            <person name="Copeland A."/>
            <person name="Cheng J.F."/>
            <person name="Chen F."/>
            <person name="Bruce D."/>
            <person name="Goodwin L."/>
            <person name="Pitluck S."/>
            <person name="Mavromatis K."/>
            <person name="Pati A."/>
            <person name="Mikhailova N."/>
            <person name="Chen A."/>
            <person name="Palaniappan K."/>
            <person name="Land M."/>
            <person name="Hauser L."/>
            <person name="Chang Y.J."/>
            <person name="Jeffries C.D."/>
            <person name="Detter J.C."/>
            <person name="Brettin T."/>
            <person name="Rohde M."/>
            <person name="Goker M."/>
            <person name="Bristow J."/>
            <person name="Markowitz V."/>
            <person name="Eisen J.A."/>
            <person name="Hugenholtz P."/>
            <person name="Kyrpides N.C."/>
            <person name="Klenk H.P."/>
        </authorList>
    </citation>
    <scope>NUCLEOTIDE SEQUENCE [LARGE SCALE GENOMIC DNA]</scope>
    <source>
        <strain evidence="2">DSM 14365 / CIP 107738 / JCM 11303 / AJ 13395 / SMP-2</strain>
    </source>
</reference>
<organism evidence="1 2">
    <name type="scientific">Haliangium ochraceum (strain DSM 14365 / JCM 11303 / SMP-2)</name>
    <dbReference type="NCBI Taxonomy" id="502025"/>
    <lineage>
        <taxon>Bacteria</taxon>
        <taxon>Pseudomonadati</taxon>
        <taxon>Myxococcota</taxon>
        <taxon>Polyangia</taxon>
        <taxon>Haliangiales</taxon>
        <taxon>Kofleriaceae</taxon>
        <taxon>Haliangium</taxon>
    </lineage>
</organism>
<sequence length="168" mass="18771">MECVKWLCAQFDCSIYDESGTLLVADGGVEAIEALYPESVVQMEHPWKGILLKVGFFRELDHGDHQGPSLEHDKAESAAPDEERIAAYLDAGHLYIAATGFVEDWFADDEVVIGPPHLLTDGVYVWPADLPYYVRNYHVRLPKAFTIHVAGNDYTMPKHVDIATLKLA</sequence>
<dbReference type="AlphaFoldDB" id="D0LHV9"/>
<dbReference type="KEGG" id="hoh:Hoch_2245"/>
<dbReference type="Proteomes" id="UP000001880">
    <property type="component" value="Chromosome"/>
</dbReference>
<dbReference type="eggNOG" id="ENOG50326RK">
    <property type="taxonomic scope" value="Bacteria"/>
</dbReference>
<accession>D0LHV9</accession>
<evidence type="ECO:0000313" key="2">
    <source>
        <dbReference type="Proteomes" id="UP000001880"/>
    </source>
</evidence>
<keyword evidence="2" id="KW-1185">Reference proteome</keyword>
<dbReference type="EMBL" id="CP001804">
    <property type="protein sequence ID" value="ACY14788.1"/>
    <property type="molecule type" value="Genomic_DNA"/>
</dbReference>
<proteinExistence type="predicted"/>
<name>D0LHV9_HALO1</name>
<dbReference type="STRING" id="502025.Hoch_2245"/>
<gene>
    <name evidence="1" type="ordered locus">Hoch_2245</name>
</gene>
<evidence type="ECO:0000313" key="1">
    <source>
        <dbReference type="EMBL" id="ACY14788.1"/>
    </source>
</evidence>
<dbReference type="OrthoDB" id="5514571at2"/>